<protein>
    <submittedName>
        <fullName evidence="1">Uncharacterized protein</fullName>
    </submittedName>
</protein>
<dbReference type="AlphaFoldDB" id="A0AA91EL35"/>
<dbReference type="EMBL" id="LXEX01000005">
    <property type="protein sequence ID" value="OAT60814.1"/>
    <property type="molecule type" value="Genomic_DNA"/>
</dbReference>
<organism evidence="1 2">
    <name type="scientific">Obesumbacterium proteus ATCC 12841</name>
    <dbReference type="NCBI Taxonomy" id="1354268"/>
    <lineage>
        <taxon>Bacteria</taxon>
        <taxon>Pseudomonadati</taxon>
        <taxon>Pseudomonadota</taxon>
        <taxon>Gammaproteobacteria</taxon>
        <taxon>Enterobacterales</taxon>
        <taxon>Hafniaceae</taxon>
        <taxon>Obesumbacterium</taxon>
    </lineage>
</organism>
<reference evidence="1 2" key="1">
    <citation type="submission" date="2016-04" db="EMBL/GenBank/DDBJ databases">
        <title>ATOL: Assembling a taxonomically balanced genome-scale reconstruction of the evolutionary history of the Enterobacteriaceae.</title>
        <authorList>
            <person name="Plunkett G.III."/>
            <person name="Neeno-Eckwall E.C."/>
            <person name="Glasner J.D."/>
            <person name="Perna N.T."/>
        </authorList>
    </citation>
    <scope>NUCLEOTIDE SEQUENCE [LARGE SCALE GENOMIC DNA]</scope>
    <source>
        <strain evidence="1 2">ATCC 12841</strain>
    </source>
</reference>
<accession>A0AA91EL35</accession>
<gene>
    <name evidence="1" type="ORF">M993_00288</name>
</gene>
<proteinExistence type="predicted"/>
<keyword evidence="2" id="KW-1185">Reference proteome</keyword>
<name>A0AA91EL35_9GAMM</name>
<sequence>MEIIKLPTNLFYLLFISVLVVSPAHSETEISYLKSSPYDELVVLSHKIKLTVNQLVEMSNTNENELVKSDDIKNEEKIFLGCEYSDLYTIQNFMYKYS</sequence>
<dbReference type="Proteomes" id="UP000078431">
    <property type="component" value="Unassembled WGS sequence"/>
</dbReference>
<evidence type="ECO:0000313" key="2">
    <source>
        <dbReference type="Proteomes" id="UP000078431"/>
    </source>
</evidence>
<evidence type="ECO:0000313" key="1">
    <source>
        <dbReference type="EMBL" id="OAT60814.1"/>
    </source>
</evidence>
<comment type="caution">
    <text evidence="1">The sequence shown here is derived from an EMBL/GenBank/DDBJ whole genome shotgun (WGS) entry which is preliminary data.</text>
</comment>